<accession>E4XXH9</accession>
<gene>
    <name evidence="2" type="ORF">GSOID_T00007368001</name>
    <name evidence="3" type="ORF">GSOID_T00020478001</name>
</gene>
<dbReference type="AlphaFoldDB" id="E4XXH9"/>
<feature type="compositionally biased region" description="Basic and acidic residues" evidence="1">
    <location>
        <begin position="54"/>
        <end position="63"/>
    </location>
</feature>
<feature type="compositionally biased region" description="Polar residues" evidence="1">
    <location>
        <begin position="37"/>
        <end position="53"/>
    </location>
</feature>
<feature type="compositionally biased region" description="Acidic residues" evidence="1">
    <location>
        <begin position="7"/>
        <end position="27"/>
    </location>
</feature>
<evidence type="ECO:0000313" key="3">
    <source>
        <dbReference type="EMBL" id="CBY39879.1"/>
    </source>
</evidence>
<organism evidence="2">
    <name type="scientific">Oikopleura dioica</name>
    <name type="common">Tunicate</name>
    <dbReference type="NCBI Taxonomy" id="34765"/>
    <lineage>
        <taxon>Eukaryota</taxon>
        <taxon>Metazoa</taxon>
        <taxon>Chordata</taxon>
        <taxon>Tunicata</taxon>
        <taxon>Appendicularia</taxon>
        <taxon>Copelata</taxon>
        <taxon>Oikopleuridae</taxon>
        <taxon>Oikopleura</taxon>
    </lineage>
</organism>
<sequence length="166" mass="18524">MRSQQEPDVEEEKAESVAEESTEEQEMIESPKISPEEATTSVSYENTPKSPENVSEKVNDKTEAPSPDSQKIPESKPEPETVVVIHEVTIGKKTEILENGEHRVSISENSTQDKFVEILVEENNEARTDEVSADPFVDDYDSDHSSLASDISYPELLELITNLDSD</sequence>
<protein>
    <submittedName>
        <fullName evidence="2">Uncharacterized protein</fullName>
    </submittedName>
</protein>
<dbReference type="OrthoDB" id="10556382at2759"/>
<dbReference type="Proteomes" id="UP000001307">
    <property type="component" value="Unassembled WGS sequence"/>
</dbReference>
<evidence type="ECO:0000313" key="2">
    <source>
        <dbReference type="EMBL" id="CBY14373.1"/>
    </source>
</evidence>
<dbReference type="EMBL" id="FN653280">
    <property type="protein sequence ID" value="CBY14373.1"/>
    <property type="molecule type" value="Genomic_DNA"/>
</dbReference>
<dbReference type="EMBL" id="FN655689">
    <property type="protein sequence ID" value="CBY39879.1"/>
    <property type="molecule type" value="Genomic_DNA"/>
</dbReference>
<dbReference type="Proteomes" id="UP000011014">
    <property type="component" value="Unassembled WGS sequence"/>
</dbReference>
<keyword evidence="4" id="KW-1185">Reference proteome</keyword>
<evidence type="ECO:0000313" key="4">
    <source>
        <dbReference type="Proteomes" id="UP000001307"/>
    </source>
</evidence>
<name>E4XXH9_OIKDI</name>
<reference evidence="2" key="1">
    <citation type="journal article" date="2010" name="Science">
        <title>Plasticity of animal genome architecture unmasked by rapid evolution of a pelagic tunicate.</title>
        <authorList>
            <person name="Denoeud F."/>
            <person name="Henriet S."/>
            <person name="Mungpakdee S."/>
            <person name="Aury J.M."/>
            <person name="Da Silva C."/>
            <person name="Brinkmann H."/>
            <person name="Mikhaleva J."/>
            <person name="Olsen L.C."/>
            <person name="Jubin C."/>
            <person name="Canestro C."/>
            <person name="Bouquet J.M."/>
            <person name="Danks G."/>
            <person name="Poulain J."/>
            <person name="Campsteijn C."/>
            <person name="Adamski M."/>
            <person name="Cross I."/>
            <person name="Yadetie F."/>
            <person name="Muffato M."/>
            <person name="Louis A."/>
            <person name="Butcher S."/>
            <person name="Tsagkogeorga G."/>
            <person name="Konrad A."/>
            <person name="Singh S."/>
            <person name="Jensen M.F."/>
            <person name="Cong E.H."/>
            <person name="Eikeseth-Otteraa H."/>
            <person name="Noel B."/>
            <person name="Anthouard V."/>
            <person name="Porcel B.M."/>
            <person name="Kachouri-Lafond R."/>
            <person name="Nishino A."/>
            <person name="Ugolini M."/>
            <person name="Chourrout P."/>
            <person name="Nishida H."/>
            <person name="Aasland R."/>
            <person name="Huzurbazar S."/>
            <person name="Westhof E."/>
            <person name="Delsuc F."/>
            <person name="Lehrach H."/>
            <person name="Reinhardt R."/>
            <person name="Weissenbach J."/>
            <person name="Roy S.W."/>
            <person name="Artiguenave F."/>
            <person name="Postlethwait J.H."/>
            <person name="Manak J.R."/>
            <person name="Thompson E.M."/>
            <person name="Jaillon O."/>
            <person name="Du Pasquier L."/>
            <person name="Boudinot P."/>
            <person name="Liberles D.A."/>
            <person name="Volff J.N."/>
            <person name="Philippe H."/>
            <person name="Lenhard B."/>
            <person name="Roest Crollius H."/>
            <person name="Wincker P."/>
            <person name="Chourrout D."/>
        </authorList>
    </citation>
    <scope>NUCLEOTIDE SEQUENCE [LARGE SCALE GENOMIC DNA]</scope>
</reference>
<proteinExistence type="predicted"/>
<dbReference type="InParanoid" id="E4XXH9"/>
<evidence type="ECO:0000256" key="1">
    <source>
        <dbReference type="SAM" id="MobiDB-lite"/>
    </source>
</evidence>
<feature type="region of interest" description="Disordered" evidence="1">
    <location>
        <begin position="1"/>
        <end position="81"/>
    </location>
</feature>